<dbReference type="Proteomes" id="UP001229421">
    <property type="component" value="Unassembled WGS sequence"/>
</dbReference>
<sequence length="109" mass="12915">MYEHEHPLDLVDLLSEQLRLEEVYYEENEEENEDATIEIVNFRCLCFLCKEEINWYHRYYAHLDCATSRNKAFMSILALPDSGKITKNYKDVEHPDLNAMLSQASPLQE</sequence>
<protein>
    <submittedName>
        <fullName evidence="1">Uncharacterized protein</fullName>
    </submittedName>
</protein>
<keyword evidence="2" id="KW-1185">Reference proteome</keyword>
<organism evidence="1 2">
    <name type="scientific">Tagetes erecta</name>
    <name type="common">African marigold</name>
    <dbReference type="NCBI Taxonomy" id="13708"/>
    <lineage>
        <taxon>Eukaryota</taxon>
        <taxon>Viridiplantae</taxon>
        <taxon>Streptophyta</taxon>
        <taxon>Embryophyta</taxon>
        <taxon>Tracheophyta</taxon>
        <taxon>Spermatophyta</taxon>
        <taxon>Magnoliopsida</taxon>
        <taxon>eudicotyledons</taxon>
        <taxon>Gunneridae</taxon>
        <taxon>Pentapetalae</taxon>
        <taxon>asterids</taxon>
        <taxon>campanulids</taxon>
        <taxon>Asterales</taxon>
        <taxon>Asteraceae</taxon>
        <taxon>Asteroideae</taxon>
        <taxon>Heliantheae alliance</taxon>
        <taxon>Tageteae</taxon>
        <taxon>Tagetes</taxon>
    </lineage>
</organism>
<evidence type="ECO:0000313" key="1">
    <source>
        <dbReference type="EMBL" id="KAK1422423.1"/>
    </source>
</evidence>
<dbReference type="EMBL" id="JAUHHV010000006">
    <property type="protein sequence ID" value="KAK1422423.1"/>
    <property type="molecule type" value="Genomic_DNA"/>
</dbReference>
<dbReference type="AlphaFoldDB" id="A0AAD8KJ43"/>
<proteinExistence type="predicted"/>
<evidence type="ECO:0000313" key="2">
    <source>
        <dbReference type="Proteomes" id="UP001229421"/>
    </source>
</evidence>
<name>A0AAD8KJ43_TARER</name>
<reference evidence="1" key="1">
    <citation type="journal article" date="2023" name="bioRxiv">
        <title>Improved chromosome-level genome assembly for marigold (Tagetes erecta).</title>
        <authorList>
            <person name="Jiang F."/>
            <person name="Yuan L."/>
            <person name="Wang S."/>
            <person name="Wang H."/>
            <person name="Xu D."/>
            <person name="Wang A."/>
            <person name="Fan W."/>
        </authorList>
    </citation>
    <scope>NUCLEOTIDE SEQUENCE</scope>
    <source>
        <strain evidence="1">WSJ</strain>
        <tissue evidence="1">Leaf</tissue>
    </source>
</reference>
<comment type="caution">
    <text evidence="1">The sequence shown here is derived from an EMBL/GenBank/DDBJ whole genome shotgun (WGS) entry which is preliminary data.</text>
</comment>
<accession>A0AAD8KJ43</accession>
<gene>
    <name evidence="1" type="ORF">QVD17_25530</name>
</gene>